<dbReference type="InterPro" id="IPR006656">
    <property type="entry name" value="Mopterin_OxRdtase"/>
</dbReference>
<dbReference type="Pfam" id="PF01568">
    <property type="entry name" value="Molydop_binding"/>
    <property type="match status" value="1"/>
</dbReference>
<protein>
    <submittedName>
        <fullName evidence="10">Molybdopterin oxidoreductase family protein</fullName>
    </submittedName>
</protein>
<evidence type="ECO:0000256" key="4">
    <source>
        <dbReference type="ARBA" id="ARBA00022723"/>
    </source>
</evidence>
<evidence type="ECO:0000256" key="8">
    <source>
        <dbReference type="SAM" id="MobiDB-lite"/>
    </source>
</evidence>
<dbReference type="EMBL" id="JAPMXC010000006">
    <property type="protein sequence ID" value="MCY0388958.1"/>
    <property type="molecule type" value="Genomic_DNA"/>
</dbReference>
<dbReference type="InterPro" id="IPR006655">
    <property type="entry name" value="Mopterin_OxRdtase_prok_CS"/>
</dbReference>
<keyword evidence="5" id="KW-0560">Oxidoreductase</keyword>
<keyword evidence="6" id="KW-0408">Iron</keyword>
<dbReference type="PROSITE" id="PS00490">
    <property type="entry name" value="MOLYBDOPTERIN_PROK_2"/>
    <property type="match status" value="1"/>
</dbReference>
<keyword evidence="4" id="KW-0479">Metal-binding</keyword>
<gene>
    <name evidence="10" type="ORF">OVY01_17425</name>
</gene>
<dbReference type="Pfam" id="PF00384">
    <property type="entry name" value="Molybdopterin"/>
    <property type="match status" value="1"/>
</dbReference>
<dbReference type="InterPro" id="IPR050612">
    <property type="entry name" value="Prok_Mopterin_Oxidored"/>
</dbReference>
<comment type="cofactor">
    <cofactor evidence="1">
        <name>Mo-bis(molybdopterin guanine dinucleotide)</name>
        <dbReference type="ChEBI" id="CHEBI:60539"/>
    </cofactor>
</comment>
<dbReference type="Gene3D" id="3.40.228.10">
    <property type="entry name" value="Dimethylsulfoxide Reductase, domain 2"/>
    <property type="match status" value="1"/>
</dbReference>
<reference evidence="10" key="1">
    <citation type="submission" date="2022-11" db="EMBL/GenBank/DDBJ databases">
        <title>Robbsia betulipollinis sp. nov., isolated from pollen of birch (Betula pendula).</title>
        <authorList>
            <person name="Shi H."/>
            <person name="Ambika Manirajan B."/>
            <person name="Ratering S."/>
            <person name="Geissler-Plaum R."/>
            <person name="Schnell S."/>
        </authorList>
    </citation>
    <scope>NUCLEOTIDE SEQUENCE</scope>
    <source>
        <strain evidence="10">Bb-Pol-6</strain>
    </source>
</reference>
<evidence type="ECO:0000259" key="9">
    <source>
        <dbReference type="PROSITE" id="PS51669"/>
    </source>
</evidence>
<evidence type="ECO:0000256" key="6">
    <source>
        <dbReference type="ARBA" id="ARBA00023004"/>
    </source>
</evidence>
<proteinExistence type="inferred from homology"/>
<keyword evidence="7" id="KW-0411">Iron-sulfur</keyword>
<dbReference type="SUPFAM" id="SSF50692">
    <property type="entry name" value="ADC-like"/>
    <property type="match status" value="1"/>
</dbReference>
<evidence type="ECO:0000256" key="3">
    <source>
        <dbReference type="ARBA" id="ARBA00022505"/>
    </source>
</evidence>
<dbReference type="Proteomes" id="UP001082899">
    <property type="component" value="Unassembled WGS sequence"/>
</dbReference>
<feature type="region of interest" description="Disordered" evidence="8">
    <location>
        <begin position="702"/>
        <end position="724"/>
    </location>
</feature>
<evidence type="ECO:0000256" key="2">
    <source>
        <dbReference type="ARBA" id="ARBA00010312"/>
    </source>
</evidence>
<dbReference type="InterPro" id="IPR009010">
    <property type="entry name" value="Asp_de-COase-like_dom_sf"/>
</dbReference>
<dbReference type="Gene3D" id="3.40.50.740">
    <property type="match status" value="1"/>
</dbReference>
<dbReference type="Pfam" id="PF04879">
    <property type="entry name" value="Molybdop_Fe4S4"/>
    <property type="match status" value="1"/>
</dbReference>
<dbReference type="Gene3D" id="2.20.25.90">
    <property type="entry name" value="ADC-like domains"/>
    <property type="match status" value="1"/>
</dbReference>
<evidence type="ECO:0000256" key="7">
    <source>
        <dbReference type="ARBA" id="ARBA00023014"/>
    </source>
</evidence>
<name>A0ABT3ZQX8_9BURK</name>
<dbReference type="PANTHER" id="PTHR43742">
    <property type="entry name" value="TRIMETHYLAMINE-N-OXIDE REDUCTASE"/>
    <property type="match status" value="1"/>
</dbReference>
<dbReference type="Gene3D" id="2.40.40.20">
    <property type="match status" value="1"/>
</dbReference>
<organism evidence="10 11">
    <name type="scientific">Robbsia betulipollinis</name>
    <dbReference type="NCBI Taxonomy" id="2981849"/>
    <lineage>
        <taxon>Bacteria</taxon>
        <taxon>Pseudomonadati</taxon>
        <taxon>Pseudomonadota</taxon>
        <taxon>Betaproteobacteria</taxon>
        <taxon>Burkholderiales</taxon>
        <taxon>Burkholderiaceae</taxon>
        <taxon>Robbsia</taxon>
    </lineage>
</organism>
<feature type="domain" description="4Fe-4S Mo/W bis-MGD-type" evidence="9">
    <location>
        <begin position="6"/>
        <end position="63"/>
    </location>
</feature>
<evidence type="ECO:0000256" key="1">
    <source>
        <dbReference type="ARBA" id="ARBA00001942"/>
    </source>
</evidence>
<evidence type="ECO:0000256" key="5">
    <source>
        <dbReference type="ARBA" id="ARBA00023002"/>
    </source>
</evidence>
<dbReference type="Gene3D" id="3.30.2070.10">
    <property type="entry name" value="Formate dehydrogenase/DMSO reductase"/>
    <property type="match status" value="1"/>
</dbReference>
<keyword evidence="11" id="KW-1185">Reference proteome</keyword>
<dbReference type="PANTHER" id="PTHR43742:SF6">
    <property type="entry name" value="OXIDOREDUCTASE YYAE-RELATED"/>
    <property type="match status" value="1"/>
</dbReference>
<comment type="similarity">
    <text evidence="2">Belongs to the prokaryotic molybdopterin-containing oxidoreductase family.</text>
</comment>
<accession>A0ABT3ZQX8</accession>
<evidence type="ECO:0000313" key="11">
    <source>
        <dbReference type="Proteomes" id="UP001082899"/>
    </source>
</evidence>
<dbReference type="InterPro" id="IPR037920">
    <property type="entry name" value="YoaE_C"/>
</dbReference>
<dbReference type="SUPFAM" id="SSF53706">
    <property type="entry name" value="Formate dehydrogenase/DMSO reductase, domains 1-3"/>
    <property type="match status" value="1"/>
</dbReference>
<dbReference type="InterPro" id="IPR006963">
    <property type="entry name" value="Mopterin_OxRdtase_4Fe-4S_dom"/>
</dbReference>
<dbReference type="InterPro" id="IPR006657">
    <property type="entry name" value="MoPterin_dinucl-bd_dom"/>
</dbReference>
<dbReference type="SMART" id="SM00926">
    <property type="entry name" value="Molybdop_Fe4S4"/>
    <property type="match status" value="1"/>
</dbReference>
<comment type="caution">
    <text evidence="10">The sequence shown here is derived from an EMBL/GenBank/DDBJ whole genome shotgun (WGS) entry which is preliminary data.</text>
</comment>
<evidence type="ECO:0000313" key="10">
    <source>
        <dbReference type="EMBL" id="MCY0388958.1"/>
    </source>
</evidence>
<keyword evidence="3" id="KW-0500">Molybdenum</keyword>
<sequence length="724" mass="78521">MSSPAITTIRGVCPHDCPDTCAMKVTVEDGRATAVRGDPDHPPTQGVLCTKVSRYTERTYHRDRLRQPMRRVGPKGEGRFEPISWDAALALAGERLGEIARRAPEAILPYSYAGTMGLLQTESIAARFFNLIGASRLDRTICASAGAAALKHTYGGNVGMQVDFIEESQLILIWGSNPVASSLHFWTRAQEAKRRGARLIAIDPYRSLTAEKCHEHIALRPGTDGALALGMIHLLIAQDMIDEDYVARHTLGFAALAERARQWPPARVAAVCGIPERQLRDLAHAYGTVKPASIRLNYGMQRAYGGGNAVRAVACLPSLVGAWRHRAGGMLLSTSGYAPVDTFALQRPDLHPGWPDRQSRIINMNAIGDALTHPGGRVDGQDFGPAVEAVIVYNSNPVAVAPDSRKVVAGFAREDLFTIVLEHFQTDTADYADLLLPATTQLEHFDVHKAYGHTYVMVNQPSIAPLGEARPNTEIFRGIARAMGLDHPLLQESDAMLGSQALRWSDPLMGGADWARLQRESWIRLALPDAPFAEGGFHTPSGKCEFASSTLAAEGRDPLPDYLPPRESAEADPALAARYPLAMISPPARNFLNSTFVNVDSLRKTEPEPHLDMHPDDAAARGIANGDPVRVFNDRGSLRARARVGDRARGGLVVGLSIWWRKLAPDGRNANELTSQALTDLGGSASFYDCLVEVEAWPAGRSASPAVKPHAPSIVGSEGTRRHI</sequence>
<dbReference type="CDD" id="cd02786">
    <property type="entry name" value="MopB_CT_3"/>
    <property type="match status" value="1"/>
</dbReference>
<dbReference type="PROSITE" id="PS51669">
    <property type="entry name" value="4FE4S_MOW_BIS_MGD"/>
    <property type="match status" value="1"/>
</dbReference>
<dbReference type="CDD" id="cd02766">
    <property type="entry name" value="MopB_3"/>
    <property type="match status" value="1"/>
</dbReference>